<reference evidence="13" key="1">
    <citation type="submission" date="2021-05" db="EMBL/GenBank/DDBJ databases">
        <authorList>
            <person name="Alioto T."/>
            <person name="Alioto T."/>
            <person name="Gomez Garrido J."/>
        </authorList>
    </citation>
    <scope>NUCLEOTIDE SEQUENCE</scope>
</reference>
<evidence type="ECO:0000256" key="2">
    <source>
        <dbReference type="ARBA" id="ARBA00007294"/>
    </source>
</evidence>
<dbReference type="EMBL" id="HBUF01344557">
    <property type="protein sequence ID" value="CAG6707868.1"/>
    <property type="molecule type" value="Transcribed_RNA"/>
</dbReference>
<dbReference type="EMBL" id="HBUF01668622">
    <property type="protein sequence ID" value="CAG6790152.1"/>
    <property type="molecule type" value="Transcribed_RNA"/>
</dbReference>
<keyword evidence="4 12" id="KW-0812">Transmembrane</keyword>
<feature type="binding site" description="axial binding residue" evidence="11">
    <location>
        <position position="116"/>
    </location>
    <ligand>
        <name>heme b</name>
        <dbReference type="ChEBI" id="CHEBI:60344"/>
        <note>ligand shared with SDHC</note>
    </ligand>
    <ligandPart>
        <name>Fe</name>
        <dbReference type="ChEBI" id="CHEBI:18248"/>
    </ligandPart>
</feature>
<keyword evidence="11 12" id="KW-0479">Metal-binding</keyword>
<feature type="transmembrane region" description="Helical" evidence="12">
    <location>
        <begin position="85"/>
        <end position="105"/>
    </location>
</feature>
<evidence type="ECO:0000256" key="4">
    <source>
        <dbReference type="ARBA" id="ARBA00022692"/>
    </source>
</evidence>
<keyword evidence="7 12" id="KW-1133">Transmembrane helix</keyword>
<dbReference type="EMBL" id="HBUF01166601">
    <property type="protein sequence ID" value="CAG6651238.1"/>
    <property type="molecule type" value="Transcribed_RNA"/>
</dbReference>
<keyword evidence="13" id="KW-0830">Ubiquinone</keyword>
<dbReference type="AlphaFoldDB" id="A0A8D8RLM9"/>
<dbReference type="Gene3D" id="1.20.1300.10">
    <property type="entry name" value="Fumarate reductase/succinate dehydrogenase, transmembrane subunit"/>
    <property type="match status" value="1"/>
</dbReference>
<feature type="transmembrane region" description="Helical" evidence="12">
    <location>
        <begin position="144"/>
        <end position="168"/>
    </location>
</feature>
<evidence type="ECO:0000256" key="10">
    <source>
        <dbReference type="PIRSR" id="PIRSR607992-1"/>
    </source>
</evidence>
<comment type="caution">
    <text evidence="12">Lacks conserved residue(s) required for the propagation of feature annotation.</text>
</comment>
<dbReference type="EMBL" id="HBUF01166598">
    <property type="protein sequence ID" value="CAG6651235.1"/>
    <property type="molecule type" value="Transcribed_RNA"/>
</dbReference>
<keyword evidence="12" id="KW-0816">Tricarboxylic acid cycle</keyword>
<proteinExistence type="inferred from homology"/>
<dbReference type="InterPro" id="IPR007992">
    <property type="entry name" value="CybS"/>
</dbReference>
<dbReference type="GO" id="GO:0048039">
    <property type="term" value="F:ubiquinone binding"/>
    <property type="evidence" value="ECO:0007669"/>
    <property type="project" value="TreeGrafter"/>
</dbReference>
<keyword evidence="6 12" id="KW-0809">Transit peptide</keyword>
<dbReference type="EMBL" id="HBUF01166599">
    <property type="protein sequence ID" value="CAG6651236.1"/>
    <property type="molecule type" value="Transcribed_RNA"/>
</dbReference>
<dbReference type="GO" id="GO:0046872">
    <property type="term" value="F:metal ion binding"/>
    <property type="evidence" value="ECO:0007669"/>
    <property type="project" value="UniProtKB-KW"/>
</dbReference>
<evidence type="ECO:0000256" key="11">
    <source>
        <dbReference type="PIRSR" id="PIRSR607992-2"/>
    </source>
</evidence>
<comment type="function">
    <text evidence="12">Membrane-anchoring subunit of succinate dehydrogenase (SDH) that is involved in complex II of the mitochondrial electron transport chain and is responsible for transferring electrons from succinate to ubiquinone (coenzyme Q).</text>
</comment>
<comment type="similarity">
    <text evidence="2 12">Belongs to the CybS family.</text>
</comment>
<dbReference type="PANTHER" id="PTHR13337">
    <property type="entry name" value="SUCCINATE DEHYDROGENASE"/>
    <property type="match status" value="1"/>
</dbReference>
<evidence type="ECO:0000256" key="1">
    <source>
        <dbReference type="ARBA" id="ARBA00004448"/>
    </source>
</evidence>
<dbReference type="GO" id="GO:0006121">
    <property type="term" value="P:mitochondrial electron transport, succinate to ubiquinone"/>
    <property type="evidence" value="ECO:0007669"/>
    <property type="project" value="TreeGrafter"/>
</dbReference>
<evidence type="ECO:0000256" key="5">
    <source>
        <dbReference type="ARBA" id="ARBA00022792"/>
    </source>
</evidence>
<dbReference type="EMBL" id="HBUF01288168">
    <property type="protein sequence ID" value="CAG6688679.1"/>
    <property type="molecule type" value="Transcribed_RNA"/>
</dbReference>
<organism evidence="13">
    <name type="scientific">Cacopsylla melanoneura</name>
    <dbReference type="NCBI Taxonomy" id="428564"/>
    <lineage>
        <taxon>Eukaryota</taxon>
        <taxon>Metazoa</taxon>
        <taxon>Ecdysozoa</taxon>
        <taxon>Arthropoda</taxon>
        <taxon>Hexapoda</taxon>
        <taxon>Insecta</taxon>
        <taxon>Pterygota</taxon>
        <taxon>Neoptera</taxon>
        <taxon>Paraneoptera</taxon>
        <taxon>Hemiptera</taxon>
        <taxon>Sternorrhyncha</taxon>
        <taxon>Psylloidea</taxon>
        <taxon>Psyllidae</taxon>
        <taxon>Psyllinae</taxon>
        <taxon>Cacopsylla</taxon>
    </lineage>
</organism>
<feature type="binding site" evidence="10">
    <location>
        <position position="128"/>
    </location>
    <ligand>
        <name>a ubiquinone</name>
        <dbReference type="ChEBI" id="CHEBI:16389"/>
        <note>ligand shared with IP/SDHB</note>
    </ligand>
</feature>
<evidence type="ECO:0000256" key="8">
    <source>
        <dbReference type="ARBA" id="ARBA00023128"/>
    </source>
</evidence>
<dbReference type="GO" id="GO:0020037">
    <property type="term" value="F:heme binding"/>
    <property type="evidence" value="ECO:0007669"/>
    <property type="project" value="TreeGrafter"/>
</dbReference>
<evidence type="ECO:0000313" key="13">
    <source>
        <dbReference type="EMBL" id="CAG6651236.1"/>
    </source>
</evidence>
<evidence type="ECO:0000256" key="7">
    <source>
        <dbReference type="ARBA" id="ARBA00022989"/>
    </source>
</evidence>
<protein>
    <recommendedName>
        <fullName evidence="12">Succinate dehydrogenase [ubiquinone] cytochrome b small subunit</fullName>
    </recommendedName>
</protein>
<dbReference type="GO" id="GO:0005743">
    <property type="term" value="C:mitochondrial inner membrane"/>
    <property type="evidence" value="ECO:0007669"/>
    <property type="project" value="UniProtKB-SubCell"/>
</dbReference>
<dbReference type="EMBL" id="HBUF01288169">
    <property type="protein sequence ID" value="CAG6688680.1"/>
    <property type="molecule type" value="Transcribed_RNA"/>
</dbReference>
<dbReference type="InterPro" id="IPR034804">
    <property type="entry name" value="SQR/QFR_C/D"/>
</dbReference>
<evidence type="ECO:0000256" key="9">
    <source>
        <dbReference type="ARBA" id="ARBA00023136"/>
    </source>
</evidence>
<dbReference type="EMBL" id="HBUF01166600">
    <property type="protein sequence ID" value="CAG6651237.1"/>
    <property type="molecule type" value="Transcribed_RNA"/>
</dbReference>
<evidence type="ECO:0000256" key="6">
    <source>
        <dbReference type="ARBA" id="ARBA00022946"/>
    </source>
</evidence>
<comment type="subcellular location">
    <subcellularLocation>
        <location evidence="1 12">Mitochondrion inner membrane</location>
        <topology evidence="1 12">Multi-pass membrane protein</topology>
    </subcellularLocation>
</comment>
<dbReference type="PANTHER" id="PTHR13337:SF2">
    <property type="entry name" value="SUCCINATE DEHYDROGENASE [UBIQUINONE] CYTOCHROME B SMALL SUBUNIT, MITOCHONDRIAL"/>
    <property type="match status" value="1"/>
</dbReference>
<sequence>MAFSTLSRNAFNSLRGINNSASLLRFSTQSQIKPTSTSQISKALSSQKVTTLTPALARHFSATSVNLSPDHAKSDHTTLWTIERFLSAGLLAVIPAAYLVPSAALEYALVLSIVMHSHWGIEALVVDYARAEVVGAAVAKVSHLAVYILSIITLAGLMNLILNGGGIVDGTKKLWALKSK</sequence>
<dbReference type="Pfam" id="PF05328">
    <property type="entry name" value="CybS"/>
    <property type="match status" value="1"/>
</dbReference>
<keyword evidence="8 12" id="KW-0496">Mitochondrion</keyword>
<keyword evidence="9 12" id="KW-0472">Membrane</keyword>
<keyword evidence="5 12" id="KW-0999">Mitochondrion inner membrane</keyword>
<keyword evidence="12" id="KW-0349">Heme</keyword>
<keyword evidence="3 12" id="KW-0813">Transport</keyword>
<dbReference type="EMBL" id="HBUF01344558">
    <property type="protein sequence ID" value="CAG6707869.1"/>
    <property type="molecule type" value="Transcribed_RNA"/>
</dbReference>
<dbReference type="EMBL" id="HBUF01668621">
    <property type="protein sequence ID" value="CAG6790151.1"/>
    <property type="molecule type" value="Transcribed_RNA"/>
</dbReference>
<dbReference type="GO" id="GO:0006099">
    <property type="term" value="P:tricarboxylic acid cycle"/>
    <property type="evidence" value="ECO:0007669"/>
    <property type="project" value="UniProtKB-KW"/>
</dbReference>
<dbReference type="EMBL" id="HBUF01166602">
    <property type="protein sequence ID" value="CAG6651239.1"/>
    <property type="molecule type" value="Transcribed_RNA"/>
</dbReference>
<keyword evidence="12" id="KW-0249">Electron transport</keyword>
<name>A0A8D8RLM9_9HEMI</name>
<dbReference type="EMBL" id="HBUF01288170">
    <property type="protein sequence ID" value="CAG6688681.1"/>
    <property type="molecule type" value="Transcribed_RNA"/>
</dbReference>
<keyword evidence="11" id="KW-0408">Iron</keyword>
<evidence type="ECO:0000256" key="12">
    <source>
        <dbReference type="RuleBase" id="RU364031"/>
    </source>
</evidence>
<accession>A0A8D8RLM9</accession>
<evidence type="ECO:0000256" key="3">
    <source>
        <dbReference type="ARBA" id="ARBA00022448"/>
    </source>
</evidence>